<feature type="domain" description="Luciferase-like" evidence="1">
    <location>
        <begin position="12"/>
        <end position="312"/>
    </location>
</feature>
<dbReference type="InterPro" id="IPR019919">
    <property type="entry name" value="Lucif-like_OxRdtase_MSMEG_2256"/>
</dbReference>
<dbReference type="InterPro" id="IPR011251">
    <property type="entry name" value="Luciferase-like_dom"/>
</dbReference>
<dbReference type="PANTHER" id="PTHR43244:SF2">
    <property type="entry name" value="CONSERVED HYPOTHETICAL ALANINE AND PROLINE-RICH PROTEIN"/>
    <property type="match status" value="1"/>
</dbReference>
<dbReference type="PANTHER" id="PTHR43244">
    <property type="match status" value="1"/>
</dbReference>
<dbReference type="InterPro" id="IPR036661">
    <property type="entry name" value="Luciferase-like_sf"/>
</dbReference>
<dbReference type="EMBL" id="JACHJT010000002">
    <property type="protein sequence ID" value="MBB4934967.1"/>
    <property type="molecule type" value="Genomic_DNA"/>
</dbReference>
<protein>
    <submittedName>
        <fullName evidence="2">Putative F420-dependent oxidoreductase</fullName>
    </submittedName>
</protein>
<dbReference type="NCBIfam" id="TIGR03617">
    <property type="entry name" value="F420_MSMEG_2256"/>
    <property type="match status" value="1"/>
</dbReference>
<sequence length="337" mass="36488">MRVDARLDPGPEAAAQAAELEAAGYDGLWVREARHDPFVSLALACPATSRARLGTGVAIAFARTPMSLAYAANDLMLASGGRFVLGLGSQVRAHVERRFSMPWSHPADRMGEFVTAMRAIWHAWDTGERLRFEGEFYRHTLMPPAFAPDRNPYGQPPVFLAAVGTRMARTAGRVADGLLVHAFSTPRYLGQTTLPAFEEGLAAAGRSRADAAVSMPVFVATGETEEEFAAATAELRRQVAFYGSTPAYRAVLDLHGWGALADALHELSRRDDPRRWEWMAELVDDTVLAEFVVSGAPEEAGREVARRYAGLVDRLSLYTASGTGPATLARVTSGIRG</sequence>
<dbReference type="InterPro" id="IPR050564">
    <property type="entry name" value="F420-G6PD/mer"/>
</dbReference>
<dbReference type="Gene3D" id="3.20.20.30">
    <property type="entry name" value="Luciferase-like domain"/>
    <property type="match status" value="1"/>
</dbReference>
<name>A0A7W7RN21_9ACTN</name>
<accession>A0A7W7RN21</accession>
<evidence type="ECO:0000259" key="1">
    <source>
        <dbReference type="Pfam" id="PF00296"/>
    </source>
</evidence>
<dbReference type="GO" id="GO:0016705">
    <property type="term" value="F:oxidoreductase activity, acting on paired donors, with incorporation or reduction of molecular oxygen"/>
    <property type="evidence" value="ECO:0007669"/>
    <property type="project" value="InterPro"/>
</dbReference>
<proteinExistence type="predicted"/>
<evidence type="ECO:0000313" key="2">
    <source>
        <dbReference type="EMBL" id="MBB4934967.1"/>
    </source>
</evidence>
<dbReference type="SUPFAM" id="SSF51679">
    <property type="entry name" value="Bacterial luciferase-like"/>
    <property type="match status" value="1"/>
</dbReference>
<dbReference type="CDD" id="cd01097">
    <property type="entry name" value="Tetrahydromethanopterin_reductase"/>
    <property type="match status" value="1"/>
</dbReference>
<dbReference type="AlphaFoldDB" id="A0A7W7RN21"/>
<comment type="caution">
    <text evidence="2">The sequence shown here is derived from an EMBL/GenBank/DDBJ whole genome shotgun (WGS) entry which is preliminary data.</text>
</comment>
<dbReference type="Proteomes" id="UP000523007">
    <property type="component" value="Unassembled WGS sequence"/>
</dbReference>
<dbReference type="Pfam" id="PF00296">
    <property type="entry name" value="Bac_luciferase"/>
    <property type="match status" value="1"/>
</dbReference>
<evidence type="ECO:0000313" key="3">
    <source>
        <dbReference type="Proteomes" id="UP000523007"/>
    </source>
</evidence>
<keyword evidence="3" id="KW-1185">Reference proteome</keyword>
<organism evidence="2 3">
    <name type="scientific">Lipingzhangella halophila</name>
    <dbReference type="NCBI Taxonomy" id="1783352"/>
    <lineage>
        <taxon>Bacteria</taxon>
        <taxon>Bacillati</taxon>
        <taxon>Actinomycetota</taxon>
        <taxon>Actinomycetes</taxon>
        <taxon>Streptosporangiales</taxon>
        <taxon>Nocardiopsidaceae</taxon>
        <taxon>Lipingzhangella</taxon>
    </lineage>
</organism>
<gene>
    <name evidence="2" type="ORF">F4561_005861</name>
</gene>
<dbReference type="RefSeq" id="WP_184584737.1">
    <property type="nucleotide sequence ID" value="NZ_JACHJT010000002.1"/>
</dbReference>
<reference evidence="2 3" key="1">
    <citation type="submission" date="2020-08" db="EMBL/GenBank/DDBJ databases">
        <title>Sequencing the genomes of 1000 actinobacteria strains.</title>
        <authorList>
            <person name="Klenk H.-P."/>
        </authorList>
    </citation>
    <scope>NUCLEOTIDE SEQUENCE [LARGE SCALE GENOMIC DNA]</scope>
    <source>
        <strain evidence="2 3">DSM 102030</strain>
    </source>
</reference>